<protein>
    <submittedName>
        <fullName evidence="1">Uncharacterized protein</fullName>
    </submittedName>
</protein>
<evidence type="ECO:0000313" key="1">
    <source>
        <dbReference type="EMBL" id="KAH7921623.1"/>
    </source>
</evidence>
<name>A0ACB8B9M8_9AGAM</name>
<sequence>MGAKCYPLWLCDRRTGNRLCEDRRQSDIHTILAPSVDADTRNRVSQARAGASGSASSVVFVDGVDSRPTCGTERYDPISRLILYSTCIVFPLPDVKTQETSNSGKFGIDSAPSPDSPHYPSCPASHLHAFPYTVARVHNFITAVTGRQRPDD</sequence>
<gene>
    <name evidence="1" type="ORF">BV22DRAFT_717721</name>
</gene>
<dbReference type="Proteomes" id="UP000790709">
    <property type="component" value="Unassembled WGS sequence"/>
</dbReference>
<comment type="caution">
    <text evidence="1">The sequence shown here is derived from an EMBL/GenBank/DDBJ whole genome shotgun (WGS) entry which is preliminary data.</text>
</comment>
<reference evidence="1" key="1">
    <citation type="journal article" date="2021" name="New Phytol.">
        <title>Evolutionary innovations through gain and loss of genes in the ectomycorrhizal Boletales.</title>
        <authorList>
            <person name="Wu G."/>
            <person name="Miyauchi S."/>
            <person name="Morin E."/>
            <person name="Kuo A."/>
            <person name="Drula E."/>
            <person name="Varga T."/>
            <person name="Kohler A."/>
            <person name="Feng B."/>
            <person name="Cao Y."/>
            <person name="Lipzen A."/>
            <person name="Daum C."/>
            <person name="Hundley H."/>
            <person name="Pangilinan J."/>
            <person name="Johnson J."/>
            <person name="Barry K."/>
            <person name="LaButti K."/>
            <person name="Ng V."/>
            <person name="Ahrendt S."/>
            <person name="Min B."/>
            <person name="Choi I.G."/>
            <person name="Park H."/>
            <person name="Plett J.M."/>
            <person name="Magnuson J."/>
            <person name="Spatafora J.W."/>
            <person name="Nagy L.G."/>
            <person name="Henrissat B."/>
            <person name="Grigoriev I.V."/>
            <person name="Yang Z.L."/>
            <person name="Xu J."/>
            <person name="Martin F.M."/>
        </authorList>
    </citation>
    <scope>NUCLEOTIDE SEQUENCE</scope>
    <source>
        <strain evidence="1">KUC20120723A-06</strain>
    </source>
</reference>
<organism evidence="1 2">
    <name type="scientific">Leucogyrophana mollusca</name>
    <dbReference type="NCBI Taxonomy" id="85980"/>
    <lineage>
        <taxon>Eukaryota</taxon>
        <taxon>Fungi</taxon>
        <taxon>Dikarya</taxon>
        <taxon>Basidiomycota</taxon>
        <taxon>Agaricomycotina</taxon>
        <taxon>Agaricomycetes</taxon>
        <taxon>Agaricomycetidae</taxon>
        <taxon>Boletales</taxon>
        <taxon>Boletales incertae sedis</taxon>
        <taxon>Leucogyrophana</taxon>
    </lineage>
</organism>
<evidence type="ECO:0000313" key="2">
    <source>
        <dbReference type="Proteomes" id="UP000790709"/>
    </source>
</evidence>
<accession>A0ACB8B9M8</accession>
<proteinExistence type="predicted"/>
<dbReference type="EMBL" id="MU266518">
    <property type="protein sequence ID" value="KAH7921623.1"/>
    <property type="molecule type" value="Genomic_DNA"/>
</dbReference>
<keyword evidence="2" id="KW-1185">Reference proteome</keyword>